<protein>
    <submittedName>
        <fullName evidence="1">Uncharacterized protein</fullName>
    </submittedName>
</protein>
<organism evidence="1">
    <name type="scientific">bioreactor metagenome</name>
    <dbReference type="NCBI Taxonomy" id="1076179"/>
    <lineage>
        <taxon>unclassified sequences</taxon>
        <taxon>metagenomes</taxon>
        <taxon>ecological metagenomes</taxon>
    </lineage>
</organism>
<dbReference type="EMBL" id="VSSQ01069009">
    <property type="protein sequence ID" value="MPN21113.1"/>
    <property type="molecule type" value="Genomic_DNA"/>
</dbReference>
<accession>A0A645GB52</accession>
<dbReference type="AlphaFoldDB" id="A0A645GB52"/>
<gene>
    <name evidence="1" type="ORF">SDC9_168492</name>
</gene>
<name>A0A645GB52_9ZZZZ</name>
<evidence type="ECO:0000313" key="1">
    <source>
        <dbReference type="EMBL" id="MPN21113.1"/>
    </source>
</evidence>
<reference evidence="1" key="1">
    <citation type="submission" date="2019-08" db="EMBL/GenBank/DDBJ databases">
        <authorList>
            <person name="Kucharzyk K."/>
            <person name="Murdoch R.W."/>
            <person name="Higgins S."/>
            <person name="Loffler F."/>
        </authorList>
    </citation>
    <scope>NUCLEOTIDE SEQUENCE</scope>
</reference>
<comment type="caution">
    <text evidence="1">The sequence shown here is derived from an EMBL/GenBank/DDBJ whole genome shotgun (WGS) entry which is preliminary data.</text>
</comment>
<sequence>MVCRRGDNDPLCFVVHCRTVLQLVCNKYRCKVAGVLHIQALEAGVTAGHATRDRDLVGFLRRAVLRRDHHAESLALPGTLEFELFRSCATCDLIRQVRLCQVALFFNANC</sequence>
<proteinExistence type="predicted"/>